<dbReference type="SMART" id="SM00052">
    <property type="entry name" value="EAL"/>
    <property type="match status" value="1"/>
</dbReference>
<proteinExistence type="predicted"/>
<dbReference type="EMBL" id="RRCT01000008">
    <property type="protein sequence ID" value="RQW74590.1"/>
    <property type="molecule type" value="Genomic_DNA"/>
</dbReference>
<feature type="domain" description="EAL" evidence="1">
    <location>
        <begin position="1"/>
        <end position="209"/>
    </location>
</feature>
<dbReference type="RefSeq" id="WP_124764377.1">
    <property type="nucleotide sequence ID" value="NZ_JAFBDY010000007.1"/>
</dbReference>
<dbReference type="SUPFAM" id="SSF141868">
    <property type="entry name" value="EAL domain-like"/>
    <property type="match status" value="1"/>
</dbReference>
<dbReference type="OrthoDB" id="9804751at2"/>
<dbReference type="InterPro" id="IPR014408">
    <property type="entry name" value="dGMP_Pdiesterase_EAL/HD-GYP"/>
</dbReference>
<accession>A0A3N9UEB2</accession>
<dbReference type="PANTHER" id="PTHR33525">
    <property type="match status" value="1"/>
</dbReference>
<reference evidence="3 4" key="1">
    <citation type="journal article" date="2013" name="J. Microbiol.">
        <title>Lysinibacillus chungkukjangi sp. nov., isolated from Chungkukjang, Korean fermented soybean food.</title>
        <authorList>
            <person name="Kim S.J."/>
            <person name="Jang Y.H."/>
            <person name="Hamada M."/>
            <person name="Ahn J.H."/>
            <person name="Weon H.Y."/>
            <person name="Suzuki K."/>
            <person name="Whang K.S."/>
            <person name="Kwon S.W."/>
        </authorList>
    </citation>
    <scope>NUCLEOTIDE SEQUENCE [LARGE SCALE GENOMIC DNA]</scope>
    <source>
        <strain evidence="3 4">MCCC 1A12701</strain>
    </source>
</reference>
<keyword evidence="4" id="KW-1185">Reference proteome</keyword>
<evidence type="ECO:0000313" key="3">
    <source>
        <dbReference type="EMBL" id="RQW74590.1"/>
    </source>
</evidence>
<dbReference type="InterPro" id="IPR001633">
    <property type="entry name" value="EAL_dom"/>
</dbReference>
<dbReference type="Pfam" id="PF08668">
    <property type="entry name" value="HDOD"/>
    <property type="match status" value="1"/>
</dbReference>
<dbReference type="PROSITE" id="PS50883">
    <property type="entry name" value="EAL"/>
    <property type="match status" value="1"/>
</dbReference>
<dbReference type="SUPFAM" id="SSF109604">
    <property type="entry name" value="HD-domain/PDEase-like"/>
    <property type="match status" value="1"/>
</dbReference>
<dbReference type="PANTHER" id="PTHR33525:SF4">
    <property type="entry name" value="CYCLIC DI-GMP PHOSPHODIESTERASE CDGJ"/>
    <property type="match status" value="1"/>
</dbReference>
<evidence type="ECO:0000259" key="1">
    <source>
        <dbReference type="PROSITE" id="PS50883"/>
    </source>
</evidence>
<dbReference type="Gene3D" id="3.20.20.450">
    <property type="entry name" value="EAL domain"/>
    <property type="match status" value="1"/>
</dbReference>
<dbReference type="Proteomes" id="UP000274033">
    <property type="component" value="Unassembled WGS sequence"/>
</dbReference>
<protein>
    <submittedName>
        <fullName evidence="3">HDOD domain-containing protein</fullName>
    </submittedName>
</protein>
<organism evidence="3 4">
    <name type="scientific">Lysinibacillus composti</name>
    <dbReference type="NCBI Taxonomy" id="720633"/>
    <lineage>
        <taxon>Bacteria</taxon>
        <taxon>Bacillati</taxon>
        <taxon>Bacillota</taxon>
        <taxon>Bacilli</taxon>
        <taxon>Bacillales</taxon>
        <taxon>Bacillaceae</taxon>
        <taxon>Lysinibacillus</taxon>
    </lineage>
</organism>
<dbReference type="InterPro" id="IPR052340">
    <property type="entry name" value="RNase_Y/CdgJ"/>
</dbReference>
<dbReference type="InterPro" id="IPR035919">
    <property type="entry name" value="EAL_sf"/>
</dbReference>
<evidence type="ECO:0000313" key="4">
    <source>
        <dbReference type="Proteomes" id="UP000274033"/>
    </source>
</evidence>
<sequence length="409" mass="47469">MEVFIGRQPIFNKHEELFAYELLYRNGFSKNAYLHNDSDAATVDVLINSFLSIGMEEVTKGLPGFINFTENLLYSSVFDYLDSSKIVIEVLETVPVNMKLVERLKELKKQGFKIALDDFLLDEQNQFFNELFSYTDYIKVDFLNSTWEERLKIEERVKLFSHIQLLAEKVETRQQFEVAKESGYTLFQGYFFEQPQILASTDIPVNTLHYFKILELLKEQEPNIPLLTEYIEHDVSLSYNILKKANNAISSSKPRISSIKQAIMLIGLSNLRKSIYLLAMREGKTQPDTDVFKEVLYTSLFRAKVCESVALLKSKHNSPEYFLVGILSLIDTLLERPIEKILQRLPLSEHVKKTINHDQTEMTPYLRFSIALGKLNCSEIELLAKELNLTYENIENIYREATIWAESSF</sequence>
<dbReference type="PROSITE" id="PS51833">
    <property type="entry name" value="HDOD"/>
    <property type="match status" value="1"/>
</dbReference>
<feature type="domain" description="HDOD" evidence="2">
    <location>
        <begin position="203"/>
        <end position="403"/>
    </location>
</feature>
<dbReference type="Pfam" id="PF00563">
    <property type="entry name" value="EAL"/>
    <property type="match status" value="1"/>
</dbReference>
<gene>
    <name evidence="3" type="ORF">EBB45_10160</name>
</gene>
<dbReference type="InterPro" id="IPR013976">
    <property type="entry name" value="HDOD"/>
</dbReference>
<dbReference type="PIRSF" id="PIRSF003180">
    <property type="entry name" value="DiGMPpdiest_YuxH"/>
    <property type="match status" value="1"/>
</dbReference>
<dbReference type="AlphaFoldDB" id="A0A3N9UEB2"/>
<comment type="caution">
    <text evidence="3">The sequence shown here is derived from an EMBL/GenBank/DDBJ whole genome shotgun (WGS) entry which is preliminary data.</text>
</comment>
<dbReference type="Gene3D" id="1.10.3210.10">
    <property type="entry name" value="Hypothetical protein af1432"/>
    <property type="match status" value="1"/>
</dbReference>
<evidence type="ECO:0000259" key="2">
    <source>
        <dbReference type="PROSITE" id="PS51833"/>
    </source>
</evidence>
<name>A0A3N9UEB2_9BACI</name>